<feature type="region of interest" description="Disordered" evidence="1">
    <location>
        <begin position="30"/>
        <end position="70"/>
    </location>
</feature>
<feature type="compositionally biased region" description="Gly residues" evidence="1">
    <location>
        <begin position="53"/>
        <end position="64"/>
    </location>
</feature>
<accession>A0A1Q9CKP2</accession>
<keyword evidence="4" id="KW-1185">Reference proteome</keyword>
<proteinExistence type="predicted"/>
<dbReference type="OrthoDB" id="426744at2759"/>
<name>A0A1Q9CKP2_SYMMI</name>
<feature type="transmembrane region" description="Helical" evidence="2">
    <location>
        <begin position="599"/>
        <end position="621"/>
    </location>
</feature>
<gene>
    <name evidence="3" type="ORF">AK812_SmicGene35743</name>
</gene>
<evidence type="ECO:0000256" key="1">
    <source>
        <dbReference type="SAM" id="MobiDB-lite"/>
    </source>
</evidence>
<organism evidence="3 4">
    <name type="scientific">Symbiodinium microadriaticum</name>
    <name type="common">Dinoflagellate</name>
    <name type="synonym">Zooxanthella microadriatica</name>
    <dbReference type="NCBI Taxonomy" id="2951"/>
    <lineage>
        <taxon>Eukaryota</taxon>
        <taxon>Sar</taxon>
        <taxon>Alveolata</taxon>
        <taxon>Dinophyceae</taxon>
        <taxon>Suessiales</taxon>
        <taxon>Symbiodiniaceae</taxon>
        <taxon>Symbiodinium</taxon>
    </lineage>
</organism>
<protein>
    <submittedName>
        <fullName evidence="3">Uncharacterized protein</fullName>
    </submittedName>
</protein>
<keyword evidence="2" id="KW-0472">Membrane</keyword>
<feature type="transmembrane region" description="Helical" evidence="2">
    <location>
        <begin position="663"/>
        <end position="683"/>
    </location>
</feature>
<reference evidence="3 4" key="1">
    <citation type="submission" date="2016-02" db="EMBL/GenBank/DDBJ databases">
        <title>Genome analysis of coral dinoflagellate symbionts highlights evolutionary adaptations to a symbiotic lifestyle.</title>
        <authorList>
            <person name="Aranda M."/>
            <person name="Li Y."/>
            <person name="Liew Y.J."/>
            <person name="Baumgarten S."/>
            <person name="Simakov O."/>
            <person name="Wilson M."/>
            <person name="Piel J."/>
            <person name="Ashoor H."/>
            <person name="Bougouffa S."/>
            <person name="Bajic V.B."/>
            <person name="Ryu T."/>
            <person name="Ravasi T."/>
            <person name="Bayer T."/>
            <person name="Micklem G."/>
            <person name="Kim H."/>
            <person name="Bhak J."/>
            <person name="Lajeunesse T.C."/>
            <person name="Voolstra C.R."/>
        </authorList>
    </citation>
    <scope>NUCLEOTIDE SEQUENCE [LARGE SCALE GENOMIC DNA]</scope>
    <source>
        <strain evidence="3 4">CCMP2467</strain>
    </source>
</reference>
<keyword evidence="2" id="KW-1133">Transmembrane helix</keyword>
<dbReference type="EMBL" id="LSRX01001113">
    <property type="protein sequence ID" value="OLP83476.1"/>
    <property type="molecule type" value="Genomic_DNA"/>
</dbReference>
<dbReference type="Proteomes" id="UP000186817">
    <property type="component" value="Unassembled WGS sequence"/>
</dbReference>
<comment type="caution">
    <text evidence="3">The sequence shown here is derived from an EMBL/GenBank/DDBJ whole genome shotgun (WGS) entry which is preliminary data.</text>
</comment>
<evidence type="ECO:0000313" key="3">
    <source>
        <dbReference type="EMBL" id="OLP83476.1"/>
    </source>
</evidence>
<sequence length="1129" mass="123936">MAGQTSEGEFLEIFGATMPALRDIVAKRAAEGSGQNGPNKRPHLETAKVSKGKGWGKGNRGGNGWNNRFHSVNSTQNPNELTTEDWQHMMHIVGRLLVQHETELQMLKLDKQYLLHFETGPQGMVHMFWEAAQVWKKARDEQPPKVDKSLRITLLLCMMMELEGRLDKMMVHEQTKDNLIKHGWLQTTMGQPAWPYMVWTGEKLELDKTKAAIHHNDMMEIIREIKQNLLDKAEELVHKFHSVRPLAEQMEGDTLPFLLSISTRGAVADRTFELFQKMEGNTVLRSSKTGIASNATEHRRIMASEALHIRFAQCVSTVRIGLEVFLFWANFVDDYPVMSPECLAKSSMDTMLVLSSLLGFSASVDKLSPFSHIATMLGIEVMGRAGKLALSELRAASMRHANRPVLVFTDGASETSGHTVGGTGCVDASVVSTVKAHHRCTCPLSGVTLRATSGSIVVGHTAARKEELSETVDSFLQLRIKQALPITISSVSLRTSFIFTDGAFEKGEINQQALSCMLKTSVHPIYELELLPVLIAMQVWGNRCSTQFKKFGVAFNLQLNFEVRSETCWESMCNLGVQAKREEGLHCLKVVQASLDMRVARASVVFVVGVVALVVPSLSFLPGGSRPTAADRTSMGSAFSAASIFETYRPQESENGWQICRPLALWIVSIVATTGISVPMYTVGDFVLTEGSFGYDTQVSDPGISQLQRWRHAARLTKHDVGLGLSAGGRALIYQLPGQDAVSDVGLQRAKDVLWHWAKPTITCHRVGWARTGYGLAAAKKCPAMMIVIKSHGRTLQTFPSSYAQSLLCIRYVAHQAGLTAQEAAALTLHSMKNTLLAAGAHIHFAEHGRLAQERHRASLRLYSRNDTRKAFSLQRELAVQLAKGWRPQRSIARGGATPIPEPPLLVSPVPSPQLLSATDLLSGPSEAFISRHAMKHAASVPIFFLLAVGCGQRAMSRLGQLGLRLAEAVWRDASKSLGSIALRVNMSASGVLGYQGLCREGDSLVSASFAMRAQAATSFKVSPSEVVLGVSANLALNANSSQASIKMETLARIMEAPALRSVVKFENFIAAQNLNEEQDEFGMHSYFAFRSQGEIVTRYLTVLGGLRKGYLYGGIRDYLRGRQKASSV</sequence>
<evidence type="ECO:0000313" key="4">
    <source>
        <dbReference type="Proteomes" id="UP000186817"/>
    </source>
</evidence>
<evidence type="ECO:0000256" key="2">
    <source>
        <dbReference type="SAM" id="Phobius"/>
    </source>
</evidence>
<keyword evidence="2" id="KW-0812">Transmembrane</keyword>
<dbReference type="AlphaFoldDB" id="A0A1Q9CKP2"/>